<accession>A0A8S1F0E7</accession>
<dbReference type="OrthoDB" id="338816at2759"/>
<comment type="caution">
    <text evidence="3">The sequence shown here is derived from an EMBL/GenBank/DDBJ whole genome shotgun (WGS) entry which is preliminary data.</text>
</comment>
<dbReference type="PANTHER" id="PTHR12963:SF4">
    <property type="entry name" value="ACTIVATING SIGNAL COINTEGRATOR 1"/>
    <property type="match status" value="1"/>
</dbReference>
<dbReference type="InterPro" id="IPR009349">
    <property type="entry name" value="TRIP4/RQT4_C2HC5_Znf"/>
</dbReference>
<dbReference type="GO" id="GO:0180022">
    <property type="term" value="C:RQC-trigger complex"/>
    <property type="evidence" value="ECO:0007669"/>
    <property type="project" value="InterPro"/>
</dbReference>
<reference evidence="3 4" key="1">
    <citation type="submission" date="2020-04" db="EMBL/GenBank/DDBJ databases">
        <authorList>
            <person name="Laetsch R D."/>
            <person name="Stevens L."/>
            <person name="Kumar S."/>
            <person name="Blaxter L. M."/>
        </authorList>
    </citation>
    <scope>NUCLEOTIDE SEQUENCE [LARGE SCALE GENOMIC DNA]</scope>
</reference>
<dbReference type="GO" id="GO:0008270">
    <property type="term" value="F:zinc ion binding"/>
    <property type="evidence" value="ECO:0007669"/>
    <property type="project" value="InterPro"/>
</dbReference>
<evidence type="ECO:0000313" key="3">
    <source>
        <dbReference type="EMBL" id="CAB3403895.1"/>
    </source>
</evidence>
<dbReference type="GO" id="GO:0072344">
    <property type="term" value="P:rescue of stalled ribosome"/>
    <property type="evidence" value="ECO:0007669"/>
    <property type="project" value="InterPro"/>
</dbReference>
<dbReference type="PANTHER" id="PTHR12963">
    <property type="entry name" value="THYROID RECEPTOR INTERACTING PROTEIN RELATED"/>
    <property type="match status" value="1"/>
</dbReference>
<dbReference type="GO" id="GO:0005634">
    <property type="term" value="C:nucleus"/>
    <property type="evidence" value="ECO:0007669"/>
    <property type="project" value="InterPro"/>
</dbReference>
<evidence type="ECO:0000313" key="4">
    <source>
        <dbReference type="Proteomes" id="UP000494206"/>
    </source>
</evidence>
<name>A0A8S1F0E7_9PELO</name>
<dbReference type="Pfam" id="PF23134">
    <property type="entry name" value="TRIP4_3rd"/>
    <property type="match status" value="1"/>
</dbReference>
<feature type="domain" description="Activating signal cointegrator 1 third" evidence="2">
    <location>
        <begin position="155"/>
        <end position="204"/>
    </location>
</feature>
<dbReference type="Pfam" id="PF06221">
    <property type="entry name" value="zf-C2HC5"/>
    <property type="match status" value="1"/>
</dbReference>
<dbReference type="AlphaFoldDB" id="A0A8S1F0E7"/>
<dbReference type="EMBL" id="CADEPM010000004">
    <property type="protein sequence ID" value="CAB3403895.1"/>
    <property type="molecule type" value="Genomic_DNA"/>
</dbReference>
<evidence type="ECO:0000259" key="1">
    <source>
        <dbReference type="Pfam" id="PF06221"/>
    </source>
</evidence>
<sequence length="436" mass="48959">MGKKQKENRNAAKLGSQQNQKLGGIAGRQNVLAAKNELTAADTLRKGRHECQCQARIHELVLNCLGCGRIVCAQEGSGPCFTCNTLVCTREERAIINSGTKKGEELKKKLYSNTNFVNVEKIEGGRSFEAATQFRDRLLEADADTERRTRVNDLQSDYTNIESSSFLNCEERERLKQRRDELKALLEKERRKFVVAIDLEGGVVQSSNKSELSENDFGNDPIIHEILESADDRRRAQEVAYNNACDAHWSPIGFVPKYLNEAGQKIDTKQCSDGDIIDAESLMIVSDELSAQITEEKGLTISVPQPAAAFLVHGLLRFYCWKEDLMLKGPLFITSKATETNEKDIIEFSKKFVRDVSKVNNLDFSSGAVLGRAFLDECLLLEDFYDKYGSNSKVPGEGNFVLCFNAFEPLVSSVPHIPEGDFYEMDRQLKKTLTKR</sequence>
<feature type="domain" description="TRIP4/RQT4 C2HC5-type zinc finger" evidence="1">
    <location>
        <begin position="49"/>
        <end position="94"/>
    </location>
</feature>
<gene>
    <name evidence="3" type="ORF">CBOVIS_LOCUS6304</name>
</gene>
<dbReference type="GO" id="GO:0045893">
    <property type="term" value="P:positive regulation of DNA-templated transcription"/>
    <property type="evidence" value="ECO:0007669"/>
    <property type="project" value="TreeGrafter"/>
</dbReference>
<dbReference type="InterPro" id="IPR039128">
    <property type="entry name" value="TRIP4-like"/>
</dbReference>
<dbReference type="InterPro" id="IPR056993">
    <property type="entry name" value="TRIP4_3rd_dom"/>
</dbReference>
<evidence type="ECO:0000259" key="2">
    <source>
        <dbReference type="Pfam" id="PF23134"/>
    </source>
</evidence>
<protein>
    <recommendedName>
        <fullName evidence="5">Zinc finger C2HC5-type domain-containing protein</fullName>
    </recommendedName>
</protein>
<evidence type="ECO:0008006" key="5">
    <source>
        <dbReference type="Google" id="ProtNLM"/>
    </source>
</evidence>
<keyword evidence="4" id="KW-1185">Reference proteome</keyword>
<dbReference type="Proteomes" id="UP000494206">
    <property type="component" value="Unassembled WGS sequence"/>
</dbReference>
<proteinExistence type="predicted"/>
<organism evidence="3 4">
    <name type="scientific">Caenorhabditis bovis</name>
    <dbReference type="NCBI Taxonomy" id="2654633"/>
    <lineage>
        <taxon>Eukaryota</taxon>
        <taxon>Metazoa</taxon>
        <taxon>Ecdysozoa</taxon>
        <taxon>Nematoda</taxon>
        <taxon>Chromadorea</taxon>
        <taxon>Rhabditida</taxon>
        <taxon>Rhabditina</taxon>
        <taxon>Rhabditomorpha</taxon>
        <taxon>Rhabditoidea</taxon>
        <taxon>Rhabditidae</taxon>
        <taxon>Peloderinae</taxon>
        <taxon>Caenorhabditis</taxon>
    </lineage>
</organism>